<feature type="region of interest" description="Disordered" evidence="1">
    <location>
        <begin position="275"/>
        <end position="408"/>
    </location>
</feature>
<feature type="compositionally biased region" description="Acidic residues" evidence="1">
    <location>
        <begin position="381"/>
        <end position="400"/>
    </location>
</feature>
<protein>
    <submittedName>
        <fullName evidence="2">Uncharacterized protein</fullName>
    </submittedName>
</protein>
<proteinExistence type="predicted"/>
<organism evidence="2 3">
    <name type="scientific">Bondarzewia mesenterica</name>
    <dbReference type="NCBI Taxonomy" id="1095465"/>
    <lineage>
        <taxon>Eukaryota</taxon>
        <taxon>Fungi</taxon>
        <taxon>Dikarya</taxon>
        <taxon>Basidiomycota</taxon>
        <taxon>Agaricomycotina</taxon>
        <taxon>Agaricomycetes</taxon>
        <taxon>Russulales</taxon>
        <taxon>Bondarzewiaceae</taxon>
        <taxon>Bondarzewia</taxon>
    </lineage>
</organism>
<feature type="compositionally biased region" description="Polar residues" evidence="1">
    <location>
        <begin position="49"/>
        <end position="63"/>
    </location>
</feature>
<feature type="region of interest" description="Disordered" evidence="1">
    <location>
        <begin position="49"/>
        <end position="68"/>
    </location>
</feature>
<dbReference type="AlphaFoldDB" id="A0A4S4M2Q6"/>
<dbReference type="Proteomes" id="UP000310158">
    <property type="component" value="Unassembled WGS sequence"/>
</dbReference>
<gene>
    <name evidence="2" type="ORF">EW146_g1800</name>
</gene>
<feature type="compositionally biased region" description="Polar residues" evidence="1">
    <location>
        <begin position="184"/>
        <end position="204"/>
    </location>
</feature>
<feature type="compositionally biased region" description="Low complexity" evidence="1">
    <location>
        <begin position="81"/>
        <end position="91"/>
    </location>
</feature>
<feature type="compositionally biased region" description="Low complexity" evidence="1">
    <location>
        <begin position="333"/>
        <end position="350"/>
    </location>
</feature>
<accession>A0A4S4M2Q6</accession>
<feature type="region of interest" description="Disordered" evidence="1">
    <location>
        <begin position="81"/>
        <end position="125"/>
    </location>
</feature>
<comment type="caution">
    <text evidence="2">The sequence shown here is derived from an EMBL/GenBank/DDBJ whole genome shotgun (WGS) entry which is preliminary data.</text>
</comment>
<evidence type="ECO:0000313" key="3">
    <source>
        <dbReference type="Proteomes" id="UP000310158"/>
    </source>
</evidence>
<feature type="region of interest" description="Disordered" evidence="1">
    <location>
        <begin position="179"/>
        <end position="205"/>
    </location>
</feature>
<feature type="compositionally biased region" description="Polar residues" evidence="1">
    <location>
        <begin position="100"/>
        <end position="125"/>
    </location>
</feature>
<dbReference type="EMBL" id="SGPL01000048">
    <property type="protein sequence ID" value="THH19329.1"/>
    <property type="molecule type" value="Genomic_DNA"/>
</dbReference>
<reference evidence="2 3" key="1">
    <citation type="submission" date="2019-02" db="EMBL/GenBank/DDBJ databases">
        <title>Genome sequencing of the rare red list fungi Bondarzewia mesenterica.</title>
        <authorList>
            <person name="Buettner E."/>
            <person name="Kellner H."/>
        </authorList>
    </citation>
    <scope>NUCLEOTIDE SEQUENCE [LARGE SCALE GENOMIC DNA]</scope>
    <source>
        <strain evidence="2 3">DSM 108281</strain>
    </source>
</reference>
<keyword evidence="3" id="KW-1185">Reference proteome</keyword>
<name>A0A4S4M2Q6_9AGAM</name>
<feature type="compositionally biased region" description="Polar residues" evidence="1">
    <location>
        <begin position="360"/>
        <end position="371"/>
    </location>
</feature>
<sequence>MTSTVDNPALASVHWQTTLVGSDRDHDHTRSSGVLTFDDLLAMAAEYQTGTGHTPRENPQPTTAPRPKNVMSLEAILSPVSSDYSSLSTGSGNHPEARGPTNSARQTPQPQLESSAHVSDQPQPCRVTTSPILPILVHPTPARRSLSIHPRPPPFAAPYIAPLPAPSTRPCSHAAHRKVESWAHPSSSTISGWTPPTEEPSISHTRAVDPPGAHLWRYNRHDRQDQIVALAEAQSIEDALALLHHDARTVPTTAPRGGIAPSLAFAITNAMHRERTCTETDSARPSPSPSSSEFARDEKKKNKGRATSSELRTLTQQRMARREDQDVSTTSHSSTAPGTGTRTRRAPGSSARPSAPVGSKSGTDLRSSNLGLNLKRKRLEDDYDFDGDDDCDDDDDDDDEYLPKKFCQ</sequence>
<feature type="compositionally biased region" description="Polar residues" evidence="1">
    <location>
        <begin position="305"/>
        <end position="318"/>
    </location>
</feature>
<evidence type="ECO:0000313" key="2">
    <source>
        <dbReference type="EMBL" id="THH19329.1"/>
    </source>
</evidence>
<evidence type="ECO:0000256" key="1">
    <source>
        <dbReference type="SAM" id="MobiDB-lite"/>
    </source>
</evidence>